<dbReference type="InterPro" id="IPR052975">
    <property type="entry name" value="Repressor-like_regulatory"/>
</dbReference>
<dbReference type="GO" id="GO:0003677">
    <property type="term" value="F:DNA binding"/>
    <property type="evidence" value="ECO:0007669"/>
    <property type="project" value="UniProtKB-KW"/>
</dbReference>
<dbReference type="SUPFAM" id="SSF89447">
    <property type="entry name" value="AbrB/MazE/MraZ-like"/>
    <property type="match status" value="2"/>
</dbReference>
<dbReference type="Gene3D" id="2.10.260.10">
    <property type="match status" value="2"/>
</dbReference>
<evidence type="ECO:0000259" key="1">
    <source>
        <dbReference type="SMART" id="SM00966"/>
    </source>
</evidence>
<dbReference type="RefSeq" id="WP_251514474.1">
    <property type="nucleotide sequence ID" value="NZ_JAMBON010000017.1"/>
</dbReference>
<dbReference type="PANTHER" id="PTHR34860:SF6">
    <property type="entry name" value="REPRESSOR-LIKE PROTEIN SSO7C3"/>
    <property type="match status" value="1"/>
</dbReference>
<organism evidence="2 3">
    <name type="scientific">Oceanobacillus luteolus</name>
    <dbReference type="NCBI Taxonomy" id="1274358"/>
    <lineage>
        <taxon>Bacteria</taxon>
        <taxon>Bacillati</taxon>
        <taxon>Bacillota</taxon>
        <taxon>Bacilli</taxon>
        <taxon>Bacillales</taxon>
        <taxon>Bacillaceae</taxon>
        <taxon>Oceanobacillus</taxon>
    </lineage>
</organism>
<gene>
    <name evidence="2" type="ORF">ACFSBH_20285</name>
</gene>
<sequence length="102" mass="11910">MDFLKKIRASKLGTISLPKKERTELGFEPGTLMELHLQGEEIWIYHSQNDANKNQRNLSNKGTLTIPAEFRNLLNITRETELYLFVDREMEAFIIKLNDSIE</sequence>
<evidence type="ECO:0000313" key="3">
    <source>
        <dbReference type="Proteomes" id="UP001597221"/>
    </source>
</evidence>
<accession>A0ABW4HX73</accession>
<feature type="domain" description="SpoVT-AbrB" evidence="1">
    <location>
        <begin position="56"/>
        <end position="102"/>
    </location>
</feature>
<keyword evidence="3" id="KW-1185">Reference proteome</keyword>
<keyword evidence="2" id="KW-0238">DNA-binding</keyword>
<name>A0ABW4HX73_9BACI</name>
<dbReference type="InterPro" id="IPR007159">
    <property type="entry name" value="SpoVT-AbrB_dom"/>
</dbReference>
<dbReference type="InterPro" id="IPR037914">
    <property type="entry name" value="SpoVT-AbrB_sf"/>
</dbReference>
<reference evidence="3" key="1">
    <citation type="journal article" date="2019" name="Int. J. Syst. Evol. Microbiol.">
        <title>The Global Catalogue of Microorganisms (GCM) 10K type strain sequencing project: providing services to taxonomists for standard genome sequencing and annotation.</title>
        <authorList>
            <consortium name="The Broad Institute Genomics Platform"/>
            <consortium name="The Broad Institute Genome Sequencing Center for Infectious Disease"/>
            <person name="Wu L."/>
            <person name="Ma J."/>
        </authorList>
    </citation>
    <scope>NUCLEOTIDE SEQUENCE [LARGE SCALE GENOMIC DNA]</scope>
    <source>
        <strain evidence="3">CGMCC 1.12376</strain>
    </source>
</reference>
<dbReference type="Proteomes" id="UP001597221">
    <property type="component" value="Unassembled WGS sequence"/>
</dbReference>
<evidence type="ECO:0000313" key="2">
    <source>
        <dbReference type="EMBL" id="MFD1609963.1"/>
    </source>
</evidence>
<dbReference type="SMART" id="SM00966">
    <property type="entry name" value="SpoVT_AbrB"/>
    <property type="match status" value="2"/>
</dbReference>
<feature type="domain" description="SpoVT-AbrB" evidence="1">
    <location>
        <begin position="7"/>
        <end position="52"/>
    </location>
</feature>
<proteinExistence type="predicted"/>
<dbReference type="EMBL" id="JBHUDE010000165">
    <property type="protein sequence ID" value="MFD1609963.1"/>
    <property type="molecule type" value="Genomic_DNA"/>
</dbReference>
<protein>
    <submittedName>
        <fullName evidence="2">AbrB/MazE/SpoVT family DNA-binding domain-containing protein</fullName>
    </submittedName>
</protein>
<dbReference type="PANTHER" id="PTHR34860">
    <property type="entry name" value="REPRESSOR-LIKE PROTEIN SSO7C3"/>
    <property type="match status" value="1"/>
</dbReference>
<comment type="caution">
    <text evidence="2">The sequence shown here is derived from an EMBL/GenBank/DDBJ whole genome shotgun (WGS) entry which is preliminary data.</text>
</comment>